<gene>
    <name evidence="5" type="ORF">ABW99_09700</name>
</gene>
<dbReference type="Pfam" id="PF01750">
    <property type="entry name" value="HycI"/>
    <property type="match status" value="1"/>
</dbReference>
<dbReference type="NCBIfam" id="TIGR00072">
    <property type="entry name" value="hydrog_prot"/>
    <property type="match status" value="1"/>
</dbReference>
<name>A0A0G3EWV2_9BURK</name>
<evidence type="ECO:0000313" key="6">
    <source>
        <dbReference type="Proteomes" id="UP000036700"/>
    </source>
</evidence>
<dbReference type="PATRIC" id="fig|445709.3.peg.2075"/>
<keyword evidence="4" id="KW-0378">Hydrolase</keyword>
<proteinExistence type="inferred from homology"/>
<evidence type="ECO:0000256" key="1">
    <source>
        <dbReference type="ARBA" id="ARBA00006814"/>
    </source>
</evidence>
<keyword evidence="6" id="KW-1185">Reference proteome</keyword>
<dbReference type="KEGG" id="ptx:ABW99_09700"/>
<comment type="similarity">
    <text evidence="1">Belongs to the peptidase A31 family.</text>
</comment>
<evidence type="ECO:0000256" key="3">
    <source>
        <dbReference type="ARBA" id="ARBA00022750"/>
    </source>
</evidence>
<sequence>MRCAAPSLRVCVIGVGNPDRGDDGAGPEVARRLAGRLPDGVRVLVRGGDMTLLSDDVAGIDALVCVDAAAPRGVPGRVSRIDSTETGLEALALQASPASSHAFGLAESLALADALGLAPRTTIVYALEGACFDPGAPLTPAVAAAVETVVERVIEEVERLRRAPSTEVPDA</sequence>
<protein>
    <submittedName>
        <fullName evidence="5">Hydrogenase maturation protease</fullName>
    </submittedName>
</protein>
<dbReference type="PANTHER" id="PTHR30302:SF1">
    <property type="entry name" value="HYDROGENASE 2 MATURATION PROTEASE"/>
    <property type="match status" value="1"/>
</dbReference>
<evidence type="ECO:0000313" key="5">
    <source>
        <dbReference type="EMBL" id="AKJ70489.1"/>
    </source>
</evidence>
<dbReference type="PANTHER" id="PTHR30302">
    <property type="entry name" value="HYDROGENASE 1 MATURATION PROTEASE"/>
    <property type="match status" value="1"/>
</dbReference>
<dbReference type="SUPFAM" id="SSF53163">
    <property type="entry name" value="HybD-like"/>
    <property type="match status" value="1"/>
</dbReference>
<evidence type="ECO:0000256" key="2">
    <source>
        <dbReference type="ARBA" id="ARBA00022670"/>
    </source>
</evidence>
<accession>A0A0G3EWV2</accession>
<organism evidence="5 6">
    <name type="scientific">Pandoraea thiooxydans</name>
    <dbReference type="NCBI Taxonomy" id="445709"/>
    <lineage>
        <taxon>Bacteria</taxon>
        <taxon>Pseudomonadati</taxon>
        <taxon>Pseudomonadota</taxon>
        <taxon>Betaproteobacteria</taxon>
        <taxon>Burkholderiales</taxon>
        <taxon>Burkholderiaceae</taxon>
        <taxon>Pandoraea</taxon>
    </lineage>
</organism>
<dbReference type="Proteomes" id="UP000036700">
    <property type="component" value="Chromosome"/>
</dbReference>
<dbReference type="STRING" id="445709.ABW99_09700"/>
<dbReference type="GO" id="GO:0008047">
    <property type="term" value="F:enzyme activator activity"/>
    <property type="evidence" value="ECO:0007669"/>
    <property type="project" value="InterPro"/>
</dbReference>
<dbReference type="InterPro" id="IPR000671">
    <property type="entry name" value="Peptidase_A31"/>
</dbReference>
<dbReference type="AlphaFoldDB" id="A0A0G3EWV2"/>
<dbReference type="GO" id="GO:0016485">
    <property type="term" value="P:protein processing"/>
    <property type="evidence" value="ECO:0007669"/>
    <property type="project" value="TreeGrafter"/>
</dbReference>
<dbReference type="OrthoDB" id="9808862at2"/>
<dbReference type="EMBL" id="CP011568">
    <property type="protein sequence ID" value="AKJ70489.1"/>
    <property type="molecule type" value="Genomic_DNA"/>
</dbReference>
<dbReference type="InterPro" id="IPR023430">
    <property type="entry name" value="Pept_HybD-like_dom_sf"/>
</dbReference>
<keyword evidence="3" id="KW-0064">Aspartyl protease</keyword>
<dbReference type="Gene3D" id="3.40.50.1450">
    <property type="entry name" value="HybD-like"/>
    <property type="match status" value="1"/>
</dbReference>
<dbReference type="GO" id="GO:0004190">
    <property type="term" value="F:aspartic-type endopeptidase activity"/>
    <property type="evidence" value="ECO:0007669"/>
    <property type="project" value="UniProtKB-KW"/>
</dbReference>
<reference evidence="6" key="1">
    <citation type="submission" date="2015-06" db="EMBL/GenBank/DDBJ databases">
        <authorList>
            <person name="Lim Y.L."/>
            <person name="Ee R."/>
            <person name="Yong D."/>
            <person name="How K.Y."/>
            <person name="Yin W.F."/>
            <person name="Chan K.G."/>
        </authorList>
    </citation>
    <scope>NUCLEOTIDE SEQUENCE [LARGE SCALE GENOMIC DNA]</scope>
    <source>
        <strain evidence="6">DSM 25325</strain>
    </source>
</reference>
<dbReference type="CDD" id="cd00518">
    <property type="entry name" value="H2MP"/>
    <property type="match status" value="1"/>
</dbReference>
<keyword evidence="2 5" id="KW-0645">Protease</keyword>
<evidence type="ECO:0000256" key="4">
    <source>
        <dbReference type="ARBA" id="ARBA00022801"/>
    </source>
</evidence>